<keyword evidence="2" id="KW-0479">Metal-binding</keyword>
<organism evidence="6 7">
    <name type="scientific">Rhodococcus olei</name>
    <dbReference type="NCBI Taxonomy" id="2161675"/>
    <lineage>
        <taxon>Bacteria</taxon>
        <taxon>Bacillati</taxon>
        <taxon>Actinomycetota</taxon>
        <taxon>Actinomycetes</taxon>
        <taxon>Mycobacteriales</taxon>
        <taxon>Nocardiaceae</taxon>
        <taxon>Rhodococcus</taxon>
    </lineage>
</organism>
<reference evidence="7" key="1">
    <citation type="journal article" date="2019" name="Int. J. Syst. Evol. Microbiol.">
        <title>The Global Catalogue of Microorganisms (GCM) 10K type strain sequencing project: providing services to taxonomists for standard genome sequencing and annotation.</title>
        <authorList>
            <consortium name="The Broad Institute Genomics Platform"/>
            <consortium name="The Broad Institute Genome Sequencing Center for Infectious Disease"/>
            <person name="Wu L."/>
            <person name="Ma J."/>
        </authorList>
    </citation>
    <scope>NUCLEOTIDE SEQUENCE [LARGE SCALE GENOMIC DNA]</scope>
    <source>
        <strain evidence="7">JCM 32206</strain>
    </source>
</reference>
<comment type="cofactor">
    <cofactor evidence="1">
        <name>Zn(2+)</name>
        <dbReference type="ChEBI" id="CHEBI:29105"/>
    </cofactor>
</comment>
<evidence type="ECO:0000256" key="2">
    <source>
        <dbReference type="ARBA" id="ARBA00022723"/>
    </source>
</evidence>
<sequence>MRDMHPDVPAPAPLDTATWPEVAASGPALAVPVGSLEQHGPHLPLDTDTRIATAVARVLPGLRLAPAIGYGASGEHEGFAGTVSLGTEALRTLVVEYGRSACRWSPRLLFVNGHGGNAPALAEAVALLRYEGRDAAWVPCAVPGADAHAGRTETALLLHLSPEVVHTDRIEAGDTRPIAELMPRLRDGGVAAVSANGVLGDPRTADAAEGARVFEQMCALAAAAVNRWNPDTRGMLR</sequence>
<evidence type="ECO:0000256" key="5">
    <source>
        <dbReference type="ARBA" id="ARBA00024029"/>
    </source>
</evidence>
<accession>A0ABP8PG61</accession>
<evidence type="ECO:0000256" key="4">
    <source>
        <dbReference type="ARBA" id="ARBA00022833"/>
    </source>
</evidence>
<dbReference type="InterPro" id="IPR023871">
    <property type="entry name" value="MftE"/>
</dbReference>
<evidence type="ECO:0000313" key="7">
    <source>
        <dbReference type="Proteomes" id="UP001501183"/>
    </source>
</evidence>
<dbReference type="PANTHER" id="PTHR35005:SF1">
    <property type="entry name" value="2-AMINO-5-FORMYLAMINO-6-RIBOSYLAMINOPYRIMIDIN-4(3H)-ONE 5'-MONOPHOSPHATE DEFORMYLASE"/>
    <property type="match status" value="1"/>
</dbReference>
<keyword evidence="3" id="KW-0378">Hydrolase</keyword>
<keyword evidence="4" id="KW-0862">Zinc</keyword>
<dbReference type="InterPro" id="IPR024087">
    <property type="entry name" value="Creatininase-like_sf"/>
</dbReference>
<evidence type="ECO:0000313" key="6">
    <source>
        <dbReference type="EMBL" id="GAA4486085.1"/>
    </source>
</evidence>
<dbReference type="Proteomes" id="UP001501183">
    <property type="component" value="Unassembled WGS sequence"/>
</dbReference>
<name>A0ABP8PG61_9NOCA</name>
<dbReference type="NCBIfam" id="TIGR03964">
    <property type="entry name" value="mycofact_creat"/>
    <property type="match status" value="1"/>
</dbReference>
<protein>
    <submittedName>
        <fullName evidence="6">Mycofactocin biosynthesis peptidyl-dipeptidase MftE</fullName>
    </submittedName>
</protein>
<dbReference type="SUPFAM" id="SSF102215">
    <property type="entry name" value="Creatininase"/>
    <property type="match status" value="1"/>
</dbReference>
<proteinExistence type="inferred from homology"/>
<evidence type="ECO:0000256" key="3">
    <source>
        <dbReference type="ARBA" id="ARBA00022801"/>
    </source>
</evidence>
<evidence type="ECO:0000256" key="1">
    <source>
        <dbReference type="ARBA" id="ARBA00001947"/>
    </source>
</evidence>
<dbReference type="PANTHER" id="PTHR35005">
    <property type="entry name" value="3-DEHYDRO-SCYLLO-INOSOSE HYDROLASE"/>
    <property type="match status" value="1"/>
</dbReference>
<dbReference type="Pfam" id="PF02633">
    <property type="entry name" value="Creatininase"/>
    <property type="match status" value="1"/>
</dbReference>
<keyword evidence="7" id="KW-1185">Reference proteome</keyword>
<dbReference type="EMBL" id="BAABFB010000066">
    <property type="protein sequence ID" value="GAA4486085.1"/>
    <property type="molecule type" value="Genomic_DNA"/>
</dbReference>
<dbReference type="InterPro" id="IPR003785">
    <property type="entry name" value="Creatininase/forma_Hydrolase"/>
</dbReference>
<gene>
    <name evidence="6" type="primary">mftE</name>
    <name evidence="6" type="ORF">GCM10023094_41860</name>
</gene>
<comment type="caution">
    <text evidence="6">The sequence shown here is derived from an EMBL/GenBank/DDBJ whole genome shotgun (WGS) entry which is preliminary data.</text>
</comment>
<comment type="similarity">
    <text evidence="5">Belongs to the creatininase superfamily.</text>
</comment>
<dbReference type="Gene3D" id="3.40.50.10310">
    <property type="entry name" value="Creatininase"/>
    <property type="match status" value="1"/>
</dbReference>